<keyword evidence="2" id="KW-1185">Reference proteome</keyword>
<dbReference type="STRING" id="717774.Marme_2454"/>
<dbReference type="Proteomes" id="UP000001062">
    <property type="component" value="Chromosome"/>
</dbReference>
<gene>
    <name evidence="1" type="ordered locus">Marme_2454</name>
</gene>
<proteinExistence type="predicted"/>
<organism evidence="1 2">
    <name type="scientific">Marinomonas mediterranea (strain ATCC 700492 / JCM 21426 / NBRC 103028 / MMB-1)</name>
    <dbReference type="NCBI Taxonomy" id="717774"/>
    <lineage>
        <taxon>Bacteria</taxon>
        <taxon>Pseudomonadati</taxon>
        <taxon>Pseudomonadota</taxon>
        <taxon>Gammaproteobacteria</taxon>
        <taxon>Oceanospirillales</taxon>
        <taxon>Oceanospirillaceae</taxon>
        <taxon>Marinomonas</taxon>
    </lineage>
</organism>
<dbReference type="KEGG" id="mme:Marme_2454"/>
<accession>F2JV32</accession>
<dbReference type="EMBL" id="CP002583">
    <property type="protein sequence ID" value="ADZ91686.1"/>
    <property type="molecule type" value="Genomic_DNA"/>
</dbReference>
<sequence>MVCFSQGRQRKQAFLIDKPAAYAVVDVCLRFGLSVSIERVIHLARIGFRLGSIA</sequence>
<dbReference type="HOGENOM" id="CLU_3045126_0_0_6"/>
<name>F2JV32_MARM1</name>
<protein>
    <submittedName>
        <fullName evidence="1">Uncharacterized protein</fullName>
    </submittedName>
</protein>
<evidence type="ECO:0000313" key="2">
    <source>
        <dbReference type="Proteomes" id="UP000001062"/>
    </source>
</evidence>
<reference evidence="1 2" key="1">
    <citation type="journal article" date="2012" name="Stand. Genomic Sci.">
        <title>Complete genome sequence of the melanogenic marine bacterium Marinomonas mediterranea type strain (MMB-1(T)).</title>
        <authorList>
            <person name="Lucas-Elio P."/>
            <person name="Goodwin L."/>
            <person name="Woyke T."/>
            <person name="Pitluck S."/>
            <person name="Nolan M."/>
            <person name="Kyrpides N.C."/>
            <person name="Detter J.C."/>
            <person name="Copeland A."/>
            <person name="Teshima H."/>
            <person name="Bruce D."/>
            <person name="Detter C."/>
            <person name="Tapia R."/>
            <person name="Han S."/>
            <person name="Land M.L."/>
            <person name="Ivanova N."/>
            <person name="Mikhailova N."/>
            <person name="Johnston A.W."/>
            <person name="Sanchez-Amat A."/>
        </authorList>
    </citation>
    <scope>NUCLEOTIDE SEQUENCE [LARGE SCALE GENOMIC DNA]</scope>
    <source>
        <strain evidence="2">ATCC 700492 / JCM 21426 / NBRC 103028 / MMB-1</strain>
    </source>
</reference>
<evidence type="ECO:0000313" key="1">
    <source>
        <dbReference type="EMBL" id="ADZ91686.1"/>
    </source>
</evidence>
<dbReference type="AlphaFoldDB" id="F2JV32"/>